<dbReference type="EMBL" id="JBBNAF010000002">
    <property type="protein sequence ID" value="KAK9164659.1"/>
    <property type="molecule type" value="Genomic_DNA"/>
</dbReference>
<evidence type="ECO:0000256" key="1">
    <source>
        <dbReference type="SAM" id="Coils"/>
    </source>
</evidence>
<dbReference type="Proteomes" id="UP001420932">
    <property type="component" value="Unassembled WGS sequence"/>
</dbReference>
<organism evidence="2 3">
    <name type="scientific">Stephania yunnanensis</name>
    <dbReference type="NCBI Taxonomy" id="152371"/>
    <lineage>
        <taxon>Eukaryota</taxon>
        <taxon>Viridiplantae</taxon>
        <taxon>Streptophyta</taxon>
        <taxon>Embryophyta</taxon>
        <taxon>Tracheophyta</taxon>
        <taxon>Spermatophyta</taxon>
        <taxon>Magnoliopsida</taxon>
        <taxon>Ranunculales</taxon>
        <taxon>Menispermaceae</taxon>
        <taxon>Menispermoideae</taxon>
        <taxon>Cissampelideae</taxon>
        <taxon>Stephania</taxon>
    </lineage>
</organism>
<evidence type="ECO:0000313" key="3">
    <source>
        <dbReference type="Proteomes" id="UP001420932"/>
    </source>
</evidence>
<comment type="caution">
    <text evidence="2">The sequence shown here is derived from an EMBL/GenBank/DDBJ whole genome shotgun (WGS) entry which is preliminary data.</text>
</comment>
<name>A0AAP0L8N7_9MAGN</name>
<proteinExistence type="predicted"/>
<accession>A0AAP0L8N7</accession>
<protein>
    <submittedName>
        <fullName evidence="2">Uncharacterized protein</fullName>
    </submittedName>
</protein>
<keyword evidence="3" id="KW-1185">Reference proteome</keyword>
<dbReference type="InterPro" id="IPR004320">
    <property type="entry name" value="BPS1_pln"/>
</dbReference>
<feature type="coiled-coil region" evidence="1">
    <location>
        <begin position="217"/>
        <end position="275"/>
    </location>
</feature>
<evidence type="ECO:0000313" key="2">
    <source>
        <dbReference type="EMBL" id="KAK9164659.1"/>
    </source>
</evidence>
<dbReference type="Pfam" id="PF03087">
    <property type="entry name" value="BPS1"/>
    <property type="match status" value="1"/>
</dbReference>
<dbReference type="GO" id="GO:0048367">
    <property type="term" value="P:shoot system development"/>
    <property type="evidence" value="ECO:0007669"/>
    <property type="project" value="InterPro"/>
</dbReference>
<dbReference type="GO" id="GO:0048364">
    <property type="term" value="P:root development"/>
    <property type="evidence" value="ECO:0007669"/>
    <property type="project" value="InterPro"/>
</dbReference>
<gene>
    <name evidence="2" type="ORF">Syun_005561</name>
</gene>
<keyword evidence="1" id="KW-0175">Coiled coil</keyword>
<dbReference type="AlphaFoldDB" id="A0AAP0L8N7"/>
<dbReference type="PANTHER" id="PTHR33070:SF120">
    <property type="entry name" value="EXPRESSED PROTEIN"/>
    <property type="match status" value="1"/>
</dbReference>
<sequence length="303" mass="33915">MASSTSKQQKQYHVRSISLPARSDPSTIRVAAELNKLKAWETRACPLKADAILGGLSGLAELYECIHNLLQTPHAQQAQVSIRQENWVDEVLDGSVRLLDLCDNSRNILLQMREAVQALQIALRRRGGEASWESSINDYICCQKKAKKEIEKCLGELKRLEAKLGSSSLPDSDSDHHLSAAVDALREASRSSICVFRLLLSFISSSSRTRTSKWSLVTKLLHKEQEATKEDEKLENEVKSVGDSLYALCRLNSNYDAKVERVRETQKRLKAMEASVEGLEVGLERLLKSLIQTRVALLNNLCL</sequence>
<dbReference type="PANTHER" id="PTHR33070">
    <property type="entry name" value="OS06G0725500 PROTEIN"/>
    <property type="match status" value="1"/>
</dbReference>
<reference evidence="2 3" key="1">
    <citation type="submission" date="2024-01" db="EMBL/GenBank/DDBJ databases">
        <title>Genome assemblies of Stephania.</title>
        <authorList>
            <person name="Yang L."/>
        </authorList>
    </citation>
    <scope>NUCLEOTIDE SEQUENCE [LARGE SCALE GENOMIC DNA]</scope>
    <source>
        <strain evidence="2">YNDBR</strain>
        <tissue evidence="2">Leaf</tissue>
    </source>
</reference>